<evidence type="ECO:0000256" key="2">
    <source>
        <dbReference type="PIRSR" id="PIRSR029681-2"/>
    </source>
</evidence>
<dbReference type="GO" id="GO:0050528">
    <property type="term" value="F:acyloxyacyl hydrolase activity"/>
    <property type="evidence" value="ECO:0007669"/>
    <property type="project" value="UniProtKB-EC"/>
</dbReference>
<evidence type="ECO:0000256" key="1">
    <source>
        <dbReference type="PIRNR" id="PIRNR029681"/>
    </source>
</evidence>
<organism evidence="4 5">
    <name type="scientific">Noviherbaspirillum cavernae</name>
    <dbReference type="NCBI Taxonomy" id="2320862"/>
    <lineage>
        <taxon>Bacteria</taxon>
        <taxon>Pseudomonadati</taxon>
        <taxon>Pseudomonadota</taxon>
        <taxon>Betaproteobacteria</taxon>
        <taxon>Burkholderiales</taxon>
        <taxon>Oxalobacteraceae</taxon>
        <taxon>Noviherbaspirillum</taxon>
    </lineage>
</organism>
<feature type="chain" id="PRO_5019542382" description="Lipid A deacylase" evidence="3">
    <location>
        <begin position="26"/>
        <end position="181"/>
    </location>
</feature>
<protein>
    <recommendedName>
        <fullName evidence="1">Lipid A deacylase</fullName>
        <ecNumber evidence="1">3.1.1.77</ecNumber>
    </recommendedName>
    <alternativeName>
        <fullName evidence="1">LPS 3-O-deacylase</fullName>
    </alternativeName>
    <alternativeName>
        <fullName evidence="1">Outer membrane enzyme</fullName>
    </alternativeName>
</protein>
<dbReference type="SUPFAM" id="SSF56925">
    <property type="entry name" value="OMPA-like"/>
    <property type="match status" value="1"/>
</dbReference>
<dbReference type="EC" id="3.1.1.77" evidence="1"/>
<proteinExistence type="inferred from homology"/>
<dbReference type="GO" id="GO:0009279">
    <property type="term" value="C:cell outer membrane"/>
    <property type="evidence" value="ECO:0007669"/>
    <property type="project" value="UniProtKB-SubCell"/>
</dbReference>
<evidence type="ECO:0000256" key="3">
    <source>
        <dbReference type="SAM" id="SignalP"/>
    </source>
</evidence>
<dbReference type="InterPro" id="IPR018550">
    <property type="entry name" value="Lipid-A_deacylase-rel"/>
</dbReference>
<name>A0A418X435_9BURK</name>
<comment type="subunit">
    <text evidence="1">Homodimer.</text>
</comment>
<comment type="caution">
    <text evidence="4">The sequence shown here is derived from an EMBL/GenBank/DDBJ whole genome shotgun (WGS) entry which is preliminary data.</text>
</comment>
<keyword evidence="1" id="KW-0472">Membrane</keyword>
<evidence type="ECO:0000313" key="4">
    <source>
        <dbReference type="EMBL" id="RJG07195.1"/>
    </source>
</evidence>
<comment type="function">
    <text evidence="1">Has lipid A 3-O-deacylase activity. Hydrolyzes the ester bond at the 3 position of lipid A, a bioactive component of lipopolysaccharide (LPS), thereby releasing the primary fatty acyl moiety.</text>
</comment>
<accession>A0A418X435</accession>
<dbReference type="InterPro" id="IPR011250">
    <property type="entry name" value="OMP/PagP_B-barrel"/>
</dbReference>
<dbReference type="Gene3D" id="2.40.160.20">
    <property type="match status" value="1"/>
</dbReference>
<dbReference type="Pfam" id="PF09411">
    <property type="entry name" value="PagL"/>
    <property type="match status" value="1"/>
</dbReference>
<sequence length="181" mass="20420">MIASRTPWIAVAGCTLLTLPTPGLAIDSTSLEFGAGDHTKMVRAGLQWKWQRQWWKSNGTHLGGYWDASLAQWRGNRFQDVKGNTQNITSLGITPVFRFQRDSMKGFYAEAGIGIHYLSERYDNGNRQLSTRFQFGDLLGIGYVFQNNLDVGIRLQHFSNGGYRQPNDGVNFAFVRVSYGF</sequence>
<dbReference type="RefSeq" id="WP_119740433.1">
    <property type="nucleotide sequence ID" value="NZ_QYUN01000002.1"/>
</dbReference>
<gene>
    <name evidence="4" type="ORF">D3870_15355</name>
</gene>
<feature type="signal peptide" evidence="3">
    <location>
        <begin position="1"/>
        <end position="25"/>
    </location>
</feature>
<feature type="site" description="Critical for activity" evidence="2">
    <location>
        <position position="160"/>
    </location>
</feature>
<comment type="similarity">
    <text evidence="1">Belongs to the PagL family.</text>
</comment>
<dbReference type="AlphaFoldDB" id="A0A418X435"/>
<dbReference type="PIRSF" id="PIRSF029681">
    <property type="entry name" value="PagL"/>
    <property type="match status" value="1"/>
</dbReference>
<reference evidence="4 5" key="1">
    <citation type="submission" date="2018-09" db="EMBL/GenBank/DDBJ databases">
        <authorList>
            <person name="Zhu H."/>
        </authorList>
    </citation>
    <scope>NUCLEOTIDE SEQUENCE [LARGE SCALE GENOMIC DNA]</scope>
    <source>
        <strain evidence="4 5">K2R10-39</strain>
    </source>
</reference>
<dbReference type="Proteomes" id="UP000285190">
    <property type="component" value="Unassembled WGS sequence"/>
</dbReference>
<comment type="subcellular location">
    <subcellularLocation>
        <location evidence="1">Cell outer membrane</location>
        <topology evidence="1">Multi-pass membrane protein</topology>
    </subcellularLocation>
</comment>
<comment type="catalytic activity">
    <reaction evidence="1">
        <text>a 3-(acyloxy)acyl derivative of bacterial toxin + H2O = a 3-hydroxyacyl derivative of bacterial toxin + a fatty acid + H(+)</text>
        <dbReference type="Rhea" id="RHEA:12032"/>
        <dbReference type="ChEBI" id="CHEBI:15377"/>
        <dbReference type="ChEBI" id="CHEBI:15378"/>
        <dbReference type="ChEBI" id="CHEBI:28868"/>
        <dbReference type="ChEBI" id="CHEBI:136853"/>
        <dbReference type="ChEBI" id="CHEBI:140675"/>
        <dbReference type="EC" id="3.1.1.77"/>
    </reaction>
</comment>
<keyword evidence="1 4" id="KW-0378">Hydrolase</keyword>
<dbReference type="OrthoDB" id="5297282at2"/>
<dbReference type="EMBL" id="QYUN01000002">
    <property type="protein sequence ID" value="RJG07195.1"/>
    <property type="molecule type" value="Genomic_DNA"/>
</dbReference>
<evidence type="ECO:0000313" key="5">
    <source>
        <dbReference type="Proteomes" id="UP000285190"/>
    </source>
</evidence>
<keyword evidence="1" id="KW-0998">Cell outer membrane</keyword>
<keyword evidence="3" id="KW-0732">Signal</keyword>
<keyword evidence="5" id="KW-1185">Reference proteome</keyword>